<evidence type="ECO:0000313" key="5">
    <source>
        <dbReference type="Proteomes" id="UP001059546"/>
    </source>
</evidence>
<dbReference type="Pfam" id="PF08235">
    <property type="entry name" value="LNS2"/>
    <property type="match status" value="1"/>
</dbReference>
<sequence>MGIVHKLITSVSGLYNNINPITLSGVNDVIVVEGKDGKLRCTEFQLRFGRLYFYGVNNQTVHLFINGKMCDITMSITSQGELFFEKDTEDDLGMDYDIILEYNKKLSTMFDSDDEMILNKRLEQLSLGNSPDLSTLNFDVTTKYKEKNLNIEDIEFKKYLRKERTENLKKRMYGQVLHQRAHKDSYHDFERKFVKFGNLINSSEHFDFLIGKYRSVLHIIIGLHLYPPFNDKTCDGNTKGCTGASISFSLCYNKKIQESLDHTFNSFLVQEIRNTESLVVRVQGCKKCNFRFYLPYDTFCKIFFEIQGSRINKAKRIMKILENEHNRLLGWNIFGTKKVIKRDVSFSLKLNSEELKMLNLKEGKNQAIFKISGLNKHLEGNIYLWKDDAKIIVSDIDGTITKSDVWGHLYGMIGRDWTHHGVASLYTKIVRNGYKIVYLTARALGQSFSTKSYLKSVCQDGYKLPDGPVILSPDGVFAALYRELIIRRPEDFKIACLKTIQGLFGDTNPFVAGFGNKITDVITYKALEIPLSRIFTINHKGELYVELVKTLSGTYRTMNDFVDSMFPYLSTKTIPFIDHSFSDFSWWSIQDTSHT</sequence>
<accession>A0A9Q9C911</accession>
<dbReference type="PANTHER" id="PTHR12181">
    <property type="entry name" value="LIPIN"/>
    <property type="match status" value="1"/>
</dbReference>
<evidence type="ECO:0000313" key="4">
    <source>
        <dbReference type="EMBL" id="WEL37993.1"/>
    </source>
</evidence>
<dbReference type="PANTHER" id="PTHR12181:SF12">
    <property type="entry name" value="PHOSPHATIDATE PHOSPHATASE"/>
    <property type="match status" value="1"/>
</dbReference>
<dbReference type="Proteomes" id="UP001059546">
    <property type="component" value="Chromosome II"/>
</dbReference>
<dbReference type="OrthoDB" id="4567at2759"/>
<keyword evidence="6" id="KW-1185">Reference proteome</keyword>
<evidence type="ECO:0000313" key="6">
    <source>
        <dbReference type="Proteomes" id="UP001217963"/>
    </source>
</evidence>
<reference evidence="3" key="1">
    <citation type="submission" date="2021-05" db="EMBL/GenBank/DDBJ databases">
        <title>Encephalitozoon hellem ATCC 50604 Complete Genome.</title>
        <authorList>
            <person name="Mascarenhas dos Santos A.C."/>
            <person name="Julian A.T."/>
            <person name="Pombert J.-F."/>
        </authorList>
    </citation>
    <scope>NUCLEOTIDE SEQUENCE</scope>
    <source>
        <strain evidence="3">ATCC 50604</strain>
    </source>
</reference>
<gene>
    <name evidence="3" type="ORF">GPU96_02g02480</name>
    <name evidence="4" type="ORF">PFJ87_02g00290</name>
</gene>
<reference evidence="4 6" key="2">
    <citation type="submission" date="2023-02" db="EMBL/GenBank/DDBJ databases">
        <title>Encephalitozoon hellem ATCC 50451 complete genome.</title>
        <authorList>
            <person name="Mascarenhas dos Santos A.C."/>
            <person name="Julian A.T."/>
            <person name="Pombert J.-F."/>
        </authorList>
    </citation>
    <scope>NUCLEOTIDE SEQUENCE [LARGE SCALE GENOMIC DNA]</scope>
    <source>
        <strain evidence="4 6">ATCC 50451</strain>
    </source>
</reference>
<dbReference type="SMART" id="SM00775">
    <property type="entry name" value="LNS2"/>
    <property type="match status" value="1"/>
</dbReference>
<dbReference type="SUPFAM" id="SSF56784">
    <property type="entry name" value="HAD-like"/>
    <property type="match status" value="1"/>
</dbReference>
<dbReference type="InterPro" id="IPR013209">
    <property type="entry name" value="LNS2"/>
</dbReference>
<dbReference type="Proteomes" id="UP001217963">
    <property type="component" value="Chromosome II"/>
</dbReference>
<dbReference type="InterPro" id="IPR036412">
    <property type="entry name" value="HAD-like_sf"/>
</dbReference>
<dbReference type="Pfam" id="PF04571">
    <property type="entry name" value="Lipin_N"/>
    <property type="match status" value="1"/>
</dbReference>
<dbReference type="EMBL" id="CP119063">
    <property type="protein sequence ID" value="WEL37993.1"/>
    <property type="molecule type" value="Genomic_DNA"/>
</dbReference>
<evidence type="ECO:0000313" key="3">
    <source>
        <dbReference type="EMBL" id="UTX42538.1"/>
    </source>
</evidence>
<protein>
    <submittedName>
        <fullName evidence="3">Nuclear elongation and deformation protein</fullName>
    </submittedName>
    <submittedName>
        <fullName evidence="4">Plasmid maintenance protein</fullName>
    </submittedName>
</protein>
<proteinExistence type="inferred from homology"/>
<name>A0A9Q9C911_ENCHE</name>
<evidence type="ECO:0000259" key="2">
    <source>
        <dbReference type="SMART" id="SM00775"/>
    </source>
</evidence>
<dbReference type="InterPro" id="IPR026058">
    <property type="entry name" value="LIPIN"/>
</dbReference>
<feature type="domain" description="LNS2/PITP" evidence="2">
    <location>
        <begin position="391"/>
        <end position="546"/>
    </location>
</feature>
<dbReference type="InterPro" id="IPR031315">
    <property type="entry name" value="LNS2/PITP"/>
</dbReference>
<dbReference type="AlphaFoldDB" id="A0A9Q9C911"/>
<dbReference type="InterPro" id="IPR007651">
    <property type="entry name" value="Lipin_N"/>
</dbReference>
<evidence type="ECO:0000256" key="1">
    <source>
        <dbReference type="ARBA" id="ARBA00005476"/>
    </source>
</evidence>
<organism evidence="3 5">
    <name type="scientific">Encephalitozoon hellem</name>
    <name type="common">Microsporidian parasite</name>
    <dbReference type="NCBI Taxonomy" id="27973"/>
    <lineage>
        <taxon>Eukaryota</taxon>
        <taxon>Fungi</taxon>
        <taxon>Fungi incertae sedis</taxon>
        <taxon>Microsporidia</taxon>
        <taxon>Unikaryonidae</taxon>
        <taxon>Encephalitozoon</taxon>
    </lineage>
</organism>
<dbReference type="EMBL" id="CP075148">
    <property type="protein sequence ID" value="UTX42538.1"/>
    <property type="molecule type" value="Genomic_DNA"/>
</dbReference>
<comment type="similarity">
    <text evidence="1">Belongs to the lipin family.</text>
</comment>
<dbReference type="GO" id="GO:0008195">
    <property type="term" value="F:phosphatidate phosphatase activity"/>
    <property type="evidence" value="ECO:0007669"/>
    <property type="project" value="TreeGrafter"/>
</dbReference>